<protein>
    <submittedName>
        <fullName evidence="6">Uncharacterized protein</fullName>
    </submittedName>
</protein>
<dbReference type="Gene3D" id="3.40.50.1110">
    <property type="entry name" value="SGNH hydrolase"/>
    <property type="match status" value="1"/>
</dbReference>
<dbReference type="InterPro" id="IPR035669">
    <property type="entry name" value="SGNH_plant_lipase-like"/>
</dbReference>
<feature type="chain" id="PRO_5043505972" evidence="5">
    <location>
        <begin position="29"/>
        <end position="406"/>
    </location>
</feature>
<dbReference type="Proteomes" id="UP001497516">
    <property type="component" value="Chromosome 6"/>
</dbReference>
<evidence type="ECO:0000256" key="4">
    <source>
        <dbReference type="ARBA" id="ARBA00023180"/>
    </source>
</evidence>
<dbReference type="SUPFAM" id="SSF52266">
    <property type="entry name" value="SGNH hydrolase"/>
    <property type="match status" value="1"/>
</dbReference>
<keyword evidence="2 5" id="KW-0732">Signal</keyword>
<keyword evidence="4" id="KW-0325">Glycoprotein</keyword>
<sequence length="406" mass="45274">MMKTTTTATITTTVFLFLLCFCAAPCKTEHCAGGNHSVKIKSLFQFGDSFADTGNALHLYPNSWVGKPPNGITIGKPTGRFSDGLVIFDYIAKALGLDSPTPYLDITGKSTRSNGANFAVGGVTALSGDTLMKRWNISLPFANSTLDVQLQWFRRYLLRTCRRRNNNKSCVSDLLESSLMSIEIGGNDYTLLLLKDEQDILAHKKNRTFISGPIEEAKKSMLPLVIHKITSALKRMMSDGATQVFVHGLYPYGCTPGYLTRFPAVFHNLTVDKLGCIKEANDFVKYHNHHLRQGLLELQEQNREVNIIYVDIYKIMRSLLTHASSLGFAKTNVTCCGAGGKYNYVYTVFCGDYRSGVRPCKQPGKYVFWDEFHLSQAASQQIAKRMIPKILKKPYPVVCPRALSYG</sequence>
<keyword evidence="7" id="KW-1185">Reference proteome</keyword>
<dbReference type="CDD" id="cd01837">
    <property type="entry name" value="SGNH_plant_lipase_like"/>
    <property type="match status" value="1"/>
</dbReference>
<dbReference type="EMBL" id="OZ034819">
    <property type="protein sequence ID" value="CAL1393373.1"/>
    <property type="molecule type" value="Genomic_DNA"/>
</dbReference>
<evidence type="ECO:0000313" key="7">
    <source>
        <dbReference type="Proteomes" id="UP001497516"/>
    </source>
</evidence>
<name>A0AAV2F5X6_9ROSI</name>
<dbReference type="GO" id="GO:0016788">
    <property type="term" value="F:hydrolase activity, acting on ester bonds"/>
    <property type="evidence" value="ECO:0007669"/>
    <property type="project" value="InterPro"/>
</dbReference>
<reference evidence="6 7" key="1">
    <citation type="submission" date="2024-04" db="EMBL/GenBank/DDBJ databases">
        <authorList>
            <person name="Fracassetti M."/>
        </authorList>
    </citation>
    <scope>NUCLEOTIDE SEQUENCE [LARGE SCALE GENOMIC DNA]</scope>
</reference>
<evidence type="ECO:0000313" key="6">
    <source>
        <dbReference type="EMBL" id="CAL1393373.1"/>
    </source>
</evidence>
<evidence type="ECO:0000256" key="2">
    <source>
        <dbReference type="ARBA" id="ARBA00022729"/>
    </source>
</evidence>
<dbReference type="PANTHER" id="PTHR22835:SF680">
    <property type="entry name" value="ACETYLAJMALAN ESTERASE-LIKE"/>
    <property type="match status" value="1"/>
</dbReference>
<dbReference type="InterPro" id="IPR036514">
    <property type="entry name" value="SGNH_hydro_sf"/>
</dbReference>
<feature type="signal peptide" evidence="5">
    <location>
        <begin position="1"/>
        <end position="28"/>
    </location>
</feature>
<gene>
    <name evidence="6" type="ORF">LTRI10_LOCUS33956</name>
</gene>
<proteinExistence type="inferred from homology"/>
<dbReference type="AlphaFoldDB" id="A0AAV2F5X6"/>
<dbReference type="InterPro" id="IPR001087">
    <property type="entry name" value="GDSL"/>
</dbReference>
<organism evidence="6 7">
    <name type="scientific">Linum trigynum</name>
    <dbReference type="NCBI Taxonomy" id="586398"/>
    <lineage>
        <taxon>Eukaryota</taxon>
        <taxon>Viridiplantae</taxon>
        <taxon>Streptophyta</taxon>
        <taxon>Embryophyta</taxon>
        <taxon>Tracheophyta</taxon>
        <taxon>Spermatophyta</taxon>
        <taxon>Magnoliopsida</taxon>
        <taxon>eudicotyledons</taxon>
        <taxon>Gunneridae</taxon>
        <taxon>Pentapetalae</taxon>
        <taxon>rosids</taxon>
        <taxon>fabids</taxon>
        <taxon>Malpighiales</taxon>
        <taxon>Linaceae</taxon>
        <taxon>Linum</taxon>
    </lineage>
</organism>
<keyword evidence="3" id="KW-0378">Hydrolase</keyword>
<evidence type="ECO:0000256" key="5">
    <source>
        <dbReference type="SAM" id="SignalP"/>
    </source>
</evidence>
<accession>A0AAV2F5X6</accession>
<dbReference type="Pfam" id="PF00657">
    <property type="entry name" value="Lipase_GDSL"/>
    <property type="match status" value="1"/>
</dbReference>
<evidence type="ECO:0000256" key="3">
    <source>
        <dbReference type="ARBA" id="ARBA00022801"/>
    </source>
</evidence>
<comment type="similarity">
    <text evidence="1">Belongs to the 'GDSL' lipolytic enzyme family.</text>
</comment>
<evidence type="ECO:0000256" key="1">
    <source>
        <dbReference type="ARBA" id="ARBA00008668"/>
    </source>
</evidence>
<dbReference type="PANTHER" id="PTHR22835">
    <property type="entry name" value="ZINC FINGER FYVE DOMAIN CONTAINING PROTEIN"/>
    <property type="match status" value="1"/>
</dbReference>